<evidence type="ECO:0000256" key="1">
    <source>
        <dbReference type="SAM" id="MobiDB-lite"/>
    </source>
</evidence>
<proteinExistence type="predicted"/>
<evidence type="ECO:0000313" key="3">
    <source>
        <dbReference type="Proteomes" id="UP001362999"/>
    </source>
</evidence>
<keyword evidence="3" id="KW-1185">Reference proteome</keyword>
<sequence>MGFTSRKRRASDADYKAPSSVVKRLKLSEEVQSTPIQHNRGITLQEESDDPLPPSSAPSSPVFWDDNNEPERSEKSPVRPMSLLNLESLRKFENFCTGGGQHQIPDHHTFFPHLGTWRPSYDVAAPQRMPSEPPGGFWRLTANSLHIRAFAVAAGG</sequence>
<gene>
    <name evidence="2" type="ORF">R3P38DRAFT_2786496</name>
</gene>
<organism evidence="2 3">
    <name type="scientific">Favolaschia claudopus</name>
    <dbReference type="NCBI Taxonomy" id="2862362"/>
    <lineage>
        <taxon>Eukaryota</taxon>
        <taxon>Fungi</taxon>
        <taxon>Dikarya</taxon>
        <taxon>Basidiomycota</taxon>
        <taxon>Agaricomycotina</taxon>
        <taxon>Agaricomycetes</taxon>
        <taxon>Agaricomycetidae</taxon>
        <taxon>Agaricales</taxon>
        <taxon>Marasmiineae</taxon>
        <taxon>Mycenaceae</taxon>
        <taxon>Favolaschia</taxon>
    </lineage>
</organism>
<feature type="compositionally biased region" description="Polar residues" evidence="1">
    <location>
        <begin position="30"/>
        <end position="42"/>
    </location>
</feature>
<protein>
    <submittedName>
        <fullName evidence="2">Uncharacterized protein</fullName>
    </submittedName>
</protein>
<evidence type="ECO:0000313" key="2">
    <source>
        <dbReference type="EMBL" id="KAK7016131.1"/>
    </source>
</evidence>
<dbReference type="Proteomes" id="UP001362999">
    <property type="component" value="Unassembled WGS sequence"/>
</dbReference>
<comment type="caution">
    <text evidence="2">The sequence shown here is derived from an EMBL/GenBank/DDBJ whole genome shotgun (WGS) entry which is preliminary data.</text>
</comment>
<name>A0AAW0ASY4_9AGAR</name>
<feature type="region of interest" description="Disordered" evidence="1">
    <location>
        <begin position="1"/>
        <end position="80"/>
    </location>
</feature>
<accession>A0AAW0ASY4</accession>
<dbReference type="EMBL" id="JAWWNJ010000052">
    <property type="protein sequence ID" value="KAK7016131.1"/>
    <property type="molecule type" value="Genomic_DNA"/>
</dbReference>
<reference evidence="2 3" key="1">
    <citation type="journal article" date="2024" name="J Genomics">
        <title>Draft genome sequencing and assembly of Favolaschia claudopus CIRM-BRFM 2984 isolated from oak limbs.</title>
        <authorList>
            <person name="Navarro D."/>
            <person name="Drula E."/>
            <person name="Chaduli D."/>
            <person name="Cazenave R."/>
            <person name="Ahrendt S."/>
            <person name="Wang J."/>
            <person name="Lipzen A."/>
            <person name="Daum C."/>
            <person name="Barry K."/>
            <person name="Grigoriev I.V."/>
            <person name="Favel A."/>
            <person name="Rosso M.N."/>
            <person name="Martin F."/>
        </authorList>
    </citation>
    <scope>NUCLEOTIDE SEQUENCE [LARGE SCALE GENOMIC DNA]</scope>
    <source>
        <strain evidence="2 3">CIRM-BRFM 2984</strain>
    </source>
</reference>
<dbReference type="AlphaFoldDB" id="A0AAW0ASY4"/>